<keyword evidence="3" id="KW-0012">Acyltransferase</keyword>
<keyword evidence="6" id="KW-1185">Reference proteome</keyword>
<evidence type="ECO:0000256" key="2">
    <source>
        <dbReference type="ARBA" id="ARBA00022679"/>
    </source>
</evidence>
<evidence type="ECO:0000259" key="4">
    <source>
        <dbReference type="Pfam" id="PF00198"/>
    </source>
</evidence>
<evidence type="ECO:0000313" key="5">
    <source>
        <dbReference type="EMBL" id="CAL2105040.1"/>
    </source>
</evidence>
<dbReference type="RefSeq" id="WP_348705897.1">
    <property type="nucleotide sequence ID" value="NZ_CAXIYA010000036.1"/>
</dbReference>
<comment type="cofactor">
    <cofactor evidence="1">
        <name>(R)-lipoate</name>
        <dbReference type="ChEBI" id="CHEBI:83088"/>
    </cofactor>
</comment>
<dbReference type="Proteomes" id="UP001497602">
    <property type="component" value="Unassembled WGS sequence"/>
</dbReference>
<dbReference type="SUPFAM" id="SSF52777">
    <property type="entry name" value="CoA-dependent acyltransferases"/>
    <property type="match status" value="1"/>
</dbReference>
<reference evidence="5 6" key="1">
    <citation type="submission" date="2024-05" db="EMBL/GenBank/DDBJ databases">
        <authorList>
            <person name="Duchaud E."/>
        </authorList>
    </citation>
    <scope>NUCLEOTIDE SEQUENCE [LARGE SCALE GENOMIC DNA]</scope>
    <source>
        <strain evidence="5">Ena-SAMPLE-TAB-13-05-2024-13:56:06:370-140305</strain>
    </source>
</reference>
<name>A0ABM9PHG3_9FLAO</name>
<accession>A0ABM9PHG3</accession>
<dbReference type="PANTHER" id="PTHR43178">
    <property type="entry name" value="DIHYDROLIPOAMIDE ACETYLTRANSFERASE COMPONENT OF PYRUVATE DEHYDROGENASE COMPLEX"/>
    <property type="match status" value="1"/>
</dbReference>
<protein>
    <submittedName>
        <fullName evidence="5">2-oxoacid_dh domain-containing protein</fullName>
    </submittedName>
</protein>
<evidence type="ECO:0000313" key="6">
    <source>
        <dbReference type="Proteomes" id="UP001497602"/>
    </source>
</evidence>
<feature type="domain" description="2-oxoacid dehydrogenase acyltransferase catalytic" evidence="4">
    <location>
        <begin position="180"/>
        <end position="264"/>
    </location>
</feature>
<organism evidence="5 6">
    <name type="scientific">Tenacibaculum vairaonense</name>
    <dbReference type="NCBI Taxonomy" id="3137860"/>
    <lineage>
        <taxon>Bacteria</taxon>
        <taxon>Pseudomonadati</taxon>
        <taxon>Bacteroidota</taxon>
        <taxon>Flavobacteriia</taxon>
        <taxon>Flavobacteriales</taxon>
        <taxon>Flavobacteriaceae</taxon>
        <taxon>Tenacibaculum</taxon>
    </lineage>
</organism>
<dbReference type="InterPro" id="IPR001078">
    <property type="entry name" value="2-oxoacid_DH_actylTfrase"/>
</dbReference>
<dbReference type="PANTHER" id="PTHR43178:SF5">
    <property type="entry name" value="LIPOAMIDE ACYLTRANSFERASE COMPONENT OF BRANCHED-CHAIN ALPHA-KETO ACID DEHYDROGENASE COMPLEX, MITOCHONDRIAL"/>
    <property type="match status" value="1"/>
</dbReference>
<evidence type="ECO:0000256" key="3">
    <source>
        <dbReference type="ARBA" id="ARBA00023315"/>
    </source>
</evidence>
<dbReference type="InterPro" id="IPR050743">
    <property type="entry name" value="2-oxoacid_DH_E2_comp"/>
</dbReference>
<sequence>MKKNVEYRSRLTLSPWRKISVGSWKPKGDSSIYVFEDITVDKVLLFCKLHKISFTSFLIKVLSKTIQENPRINSVIRFGNIYQRENISVFAHALKNSLEDDLSGILIENAHTIKIEEVDAIFKNELTVLKEGKDAYVKSKNNFKLIHPFLVKSILNFLSFISYSLNIHLSFLKIPKDSFGSIMLTNVGSLGIAKAFCPIAPYTRIPMVVSVGGVTLKPWIVDGQIQKVNLVTFGFTFDHRIMDGKHFADFITTFRTFFETPELIK</sequence>
<dbReference type="EMBL" id="CAXJRC010000003">
    <property type="protein sequence ID" value="CAL2105040.1"/>
    <property type="molecule type" value="Genomic_DNA"/>
</dbReference>
<keyword evidence="2" id="KW-0808">Transferase</keyword>
<dbReference type="InterPro" id="IPR023213">
    <property type="entry name" value="CAT-like_dom_sf"/>
</dbReference>
<proteinExistence type="predicted"/>
<gene>
    <name evidence="5" type="ORF">T190115A13A_120035</name>
</gene>
<dbReference type="Gene3D" id="3.30.559.10">
    <property type="entry name" value="Chloramphenicol acetyltransferase-like domain"/>
    <property type="match status" value="1"/>
</dbReference>
<evidence type="ECO:0000256" key="1">
    <source>
        <dbReference type="ARBA" id="ARBA00001938"/>
    </source>
</evidence>
<comment type="caution">
    <text evidence="5">The sequence shown here is derived from an EMBL/GenBank/DDBJ whole genome shotgun (WGS) entry which is preliminary data.</text>
</comment>
<dbReference type="Pfam" id="PF00198">
    <property type="entry name" value="2-oxoacid_dh"/>
    <property type="match status" value="1"/>
</dbReference>